<sequence>MDELERRRIACLLDDISDEELWGGTSSTDECSPDEHFDVLETSNTEQSGESTDDEIHNDIQQTLECFYGKDGTKWNRRKPNLRTKNPSYNKITEKPGVTNLAKNAKTEIDAWYIFFTGPMIEHNIVFCTNIYIDKIKSNFTRERDVAHTTTREIKGLLGCLYMIGAIKCGHRNARDLWKLDGVGVDIVSCVMSEKRFEFLLRYIRFDDIRGLEERKKFDKITHVRWLFESFILQCKQSYSLSEFVTIDEKLQAFRGRCSFRQYIPSKPAKYGIKIFAMVDNISYFTSNMEIYAGKQPDGPFSIDNSPNNVVHRLIQPIRNTGRNVTINNWFTSVPLADELLNQKLTLLGTLRKNKTQIPQEFKITKNRPVFSSYFGFSGKKVLVSYKPKNNKIVLLLSTMHNDNSIDSSTGAEKNQT</sequence>
<keyword evidence="3" id="KW-1185">Reference proteome</keyword>
<evidence type="ECO:0000259" key="1">
    <source>
        <dbReference type="Pfam" id="PF13843"/>
    </source>
</evidence>
<protein>
    <recommendedName>
        <fullName evidence="1">PiggyBac transposable element-derived protein domain-containing protein</fullName>
    </recommendedName>
</protein>
<dbReference type="PANTHER" id="PTHR46599">
    <property type="entry name" value="PIGGYBAC TRANSPOSABLE ELEMENT-DERIVED PROTEIN 4"/>
    <property type="match status" value="1"/>
</dbReference>
<feature type="domain" description="PiggyBac transposable element-derived protein" evidence="1">
    <location>
        <begin position="118"/>
        <end position="409"/>
    </location>
</feature>
<accession>A0AAV0WD02</accession>
<dbReference type="Proteomes" id="UP001160148">
    <property type="component" value="Unassembled WGS sequence"/>
</dbReference>
<evidence type="ECO:0000313" key="2">
    <source>
        <dbReference type="EMBL" id="CAI6353650.1"/>
    </source>
</evidence>
<evidence type="ECO:0000313" key="3">
    <source>
        <dbReference type="Proteomes" id="UP001160148"/>
    </source>
</evidence>
<dbReference type="InterPro" id="IPR029526">
    <property type="entry name" value="PGBD"/>
</dbReference>
<comment type="caution">
    <text evidence="2">The sequence shown here is derived from an EMBL/GenBank/DDBJ whole genome shotgun (WGS) entry which is preliminary data.</text>
</comment>
<reference evidence="2 3" key="1">
    <citation type="submission" date="2023-01" db="EMBL/GenBank/DDBJ databases">
        <authorList>
            <person name="Whitehead M."/>
        </authorList>
    </citation>
    <scope>NUCLEOTIDE SEQUENCE [LARGE SCALE GENOMIC DNA]</scope>
</reference>
<name>A0AAV0WD02_9HEMI</name>
<gene>
    <name evidence="2" type="ORF">MEUPH1_LOCUS9747</name>
</gene>
<dbReference type="PANTHER" id="PTHR46599:SF6">
    <property type="entry name" value="DUAL SPECIFICITY PHOSPHATASE 26"/>
    <property type="match status" value="1"/>
</dbReference>
<organism evidence="2 3">
    <name type="scientific">Macrosiphum euphorbiae</name>
    <name type="common">potato aphid</name>
    <dbReference type="NCBI Taxonomy" id="13131"/>
    <lineage>
        <taxon>Eukaryota</taxon>
        <taxon>Metazoa</taxon>
        <taxon>Ecdysozoa</taxon>
        <taxon>Arthropoda</taxon>
        <taxon>Hexapoda</taxon>
        <taxon>Insecta</taxon>
        <taxon>Pterygota</taxon>
        <taxon>Neoptera</taxon>
        <taxon>Paraneoptera</taxon>
        <taxon>Hemiptera</taxon>
        <taxon>Sternorrhyncha</taxon>
        <taxon>Aphidomorpha</taxon>
        <taxon>Aphidoidea</taxon>
        <taxon>Aphididae</taxon>
        <taxon>Macrosiphini</taxon>
        <taxon>Macrosiphum</taxon>
    </lineage>
</organism>
<dbReference type="Pfam" id="PF13843">
    <property type="entry name" value="DDE_Tnp_1_7"/>
    <property type="match status" value="1"/>
</dbReference>
<proteinExistence type="predicted"/>
<dbReference type="EMBL" id="CARXXK010000002">
    <property type="protein sequence ID" value="CAI6353650.1"/>
    <property type="molecule type" value="Genomic_DNA"/>
</dbReference>
<dbReference type="AlphaFoldDB" id="A0AAV0WD02"/>